<feature type="domain" description="Translation elongation factor EF1B beta/delta subunit guanine nucleotide exchange" evidence="7">
    <location>
        <begin position="183"/>
        <end position="269"/>
    </location>
</feature>
<dbReference type="PROSITE" id="PS00825">
    <property type="entry name" value="EF1BD_2"/>
    <property type="match status" value="1"/>
</dbReference>
<dbReference type="GO" id="GO:0003746">
    <property type="term" value="F:translation elongation factor activity"/>
    <property type="evidence" value="ECO:0007669"/>
    <property type="project" value="UniProtKB-KW"/>
</dbReference>
<dbReference type="InterPro" id="IPR049720">
    <property type="entry name" value="EF1B_bsu/dsu"/>
</dbReference>
<dbReference type="InterPro" id="IPR036219">
    <property type="entry name" value="eEF-1beta-like_sf"/>
</dbReference>
<dbReference type="PANTHER" id="PTHR11595:SF26">
    <property type="entry name" value="ELONGATION FACTOR 1-DELTA"/>
    <property type="match status" value="1"/>
</dbReference>
<dbReference type="Gene3D" id="3.30.70.60">
    <property type="match status" value="1"/>
</dbReference>
<feature type="compositionally biased region" description="Acidic residues" evidence="6">
    <location>
        <begin position="141"/>
        <end position="157"/>
    </location>
</feature>
<evidence type="ECO:0000256" key="6">
    <source>
        <dbReference type="SAM" id="MobiDB-lite"/>
    </source>
</evidence>
<dbReference type="InterPro" id="IPR014717">
    <property type="entry name" value="Transl_elong_EF1B/ribsomal_bS6"/>
</dbReference>
<name>A2I3Z0_MACHI</name>
<accession>A2I3Z0</accession>
<dbReference type="SUPFAM" id="SSF54984">
    <property type="entry name" value="eEF-1beta-like"/>
    <property type="match status" value="1"/>
</dbReference>
<keyword evidence="2 4" id="KW-0251">Elongation factor</keyword>
<evidence type="ECO:0000313" key="9">
    <source>
        <dbReference type="EMBL" id="ABM55559.1"/>
    </source>
</evidence>
<keyword evidence="3 4" id="KW-0648">Protein biosynthesis</keyword>
<comment type="similarity">
    <text evidence="1 4">Belongs to the EF-1-beta/EF-1-delta family.</text>
</comment>
<evidence type="ECO:0000259" key="7">
    <source>
        <dbReference type="SMART" id="SM00888"/>
    </source>
</evidence>
<dbReference type="Pfam" id="PF00736">
    <property type="entry name" value="EF1_GNE"/>
    <property type="match status" value="1"/>
</dbReference>
<proteinExistence type="evidence at transcript level"/>
<dbReference type="GO" id="GO:0005829">
    <property type="term" value="C:cytosol"/>
    <property type="evidence" value="ECO:0007669"/>
    <property type="project" value="TreeGrafter"/>
</dbReference>
<dbReference type="InterPro" id="IPR018940">
    <property type="entry name" value="EF-1_beta_acid_region_euk"/>
</dbReference>
<dbReference type="FunFam" id="3.30.70.60:FF:000001">
    <property type="entry name" value="Elongation factor 1-beta 1 like"/>
    <property type="match status" value="1"/>
</dbReference>
<organism evidence="9">
    <name type="scientific">Maconellicoccus hirsutus</name>
    <name type="common">Pink hibiscus mealybug</name>
    <dbReference type="NCBI Taxonomy" id="177089"/>
    <lineage>
        <taxon>Eukaryota</taxon>
        <taxon>Metazoa</taxon>
        <taxon>Ecdysozoa</taxon>
        <taxon>Arthropoda</taxon>
        <taxon>Hexapoda</taxon>
        <taxon>Insecta</taxon>
        <taxon>Pterygota</taxon>
        <taxon>Neoptera</taxon>
        <taxon>Paraneoptera</taxon>
        <taxon>Hemiptera</taxon>
        <taxon>Sternorrhyncha</taxon>
        <taxon>Coccoidea</taxon>
        <taxon>Pseudococcidae</taxon>
        <taxon>Maconellicoccus</taxon>
    </lineage>
</organism>
<feature type="coiled-coil region" evidence="5">
    <location>
        <begin position="237"/>
        <end position="264"/>
    </location>
</feature>
<sequence length="269" mass="30191">MAALLEKNSVWTDKHLYDEAERVYYENLAKGSITSVNPVSLAKEVAKAREHIKQSLENVDDIKLSPSSSSDKNVQKQLADVERQVSCIRKEIQDLRLAFSSLENLVKNLCLGDAQSQSNVCKKPETNVCKKPKAAKPSPKDDDDVDLFGSESEDEDDEAKKIKEQRVADYAARKSKKPVLIAKSNIILDVKPWDDETDMKELEKEVRKVAMDGLVWGASKLVPLAYGIHKLQISCVVEDEKVSVDELQEKLQDIEDYVQSVDIAAFNKV</sequence>
<evidence type="ECO:0000256" key="2">
    <source>
        <dbReference type="ARBA" id="ARBA00022768"/>
    </source>
</evidence>
<dbReference type="GO" id="GO:0005085">
    <property type="term" value="F:guanyl-nucleotide exchange factor activity"/>
    <property type="evidence" value="ECO:0007669"/>
    <property type="project" value="TreeGrafter"/>
</dbReference>
<evidence type="ECO:0000256" key="3">
    <source>
        <dbReference type="ARBA" id="ARBA00022917"/>
    </source>
</evidence>
<evidence type="ECO:0000256" key="5">
    <source>
        <dbReference type="SAM" id="Coils"/>
    </source>
</evidence>
<evidence type="ECO:0000256" key="4">
    <source>
        <dbReference type="RuleBase" id="RU003791"/>
    </source>
</evidence>
<feature type="domain" description="Elongation factor 1 beta central acidic region eukaryote" evidence="8">
    <location>
        <begin position="147"/>
        <end position="174"/>
    </location>
</feature>
<dbReference type="SMART" id="SM00888">
    <property type="entry name" value="EF1_GNE"/>
    <property type="match status" value="1"/>
</dbReference>
<reference evidence="9" key="1">
    <citation type="submission" date="2006-10" db="EMBL/GenBank/DDBJ databases">
        <title>Expressed genes of the pink hibiscus mealybug, Maconellicoccus hirsutus.</title>
        <authorList>
            <person name="Hunter W.B."/>
            <person name="Hunnicutt L.E."/>
        </authorList>
    </citation>
    <scope>NUCLEOTIDE SEQUENCE</scope>
</reference>
<evidence type="ECO:0000256" key="1">
    <source>
        <dbReference type="ARBA" id="ARBA00007411"/>
    </source>
</evidence>
<dbReference type="EMBL" id="EF070493">
    <property type="protein sequence ID" value="ABM55559.1"/>
    <property type="molecule type" value="mRNA"/>
</dbReference>
<feature type="region of interest" description="Disordered" evidence="6">
    <location>
        <begin position="127"/>
        <end position="160"/>
    </location>
</feature>
<dbReference type="PANTHER" id="PTHR11595">
    <property type="entry name" value="EF-HAND AND COILED-COIL DOMAIN-CONTAINING FAMILY MEMBER"/>
    <property type="match status" value="1"/>
</dbReference>
<dbReference type="Pfam" id="PF10587">
    <property type="entry name" value="EF-1_beta_acid"/>
    <property type="match status" value="1"/>
</dbReference>
<evidence type="ECO:0000259" key="8">
    <source>
        <dbReference type="SMART" id="SM01182"/>
    </source>
</evidence>
<dbReference type="CDD" id="cd00292">
    <property type="entry name" value="EF1B"/>
    <property type="match status" value="1"/>
</dbReference>
<keyword evidence="5" id="KW-0175">Coiled coil</keyword>
<dbReference type="InterPro" id="IPR001326">
    <property type="entry name" value="Transl_elong_EF1B_B/D_CS"/>
</dbReference>
<dbReference type="SMART" id="SM01182">
    <property type="entry name" value="EF-1_beta_acid"/>
    <property type="match status" value="1"/>
</dbReference>
<dbReference type="InterPro" id="IPR014038">
    <property type="entry name" value="EF1B_bsu/dsu_GNE"/>
</dbReference>
<dbReference type="GO" id="GO:0005853">
    <property type="term" value="C:eukaryotic translation elongation factor 1 complex"/>
    <property type="evidence" value="ECO:0007669"/>
    <property type="project" value="InterPro"/>
</dbReference>
<dbReference type="AlphaFoldDB" id="A2I3Z0"/>
<dbReference type="PROSITE" id="PS00824">
    <property type="entry name" value="EF1BD_1"/>
    <property type="match status" value="1"/>
</dbReference>
<protein>
    <submittedName>
        <fullName evidence="9">Putative elongation factor 1 delta</fullName>
    </submittedName>
</protein>